<keyword evidence="7" id="KW-0503">Monooxygenase</keyword>
<dbReference type="PANTHER" id="PTHR46300:SF5">
    <property type="entry name" value="CYTOCHROME P450"/>
    <property type="match status" value="1"/>
</dbReference>
<dbReference type="PANTHER" id="PTHR46300">
    <property type="entry name" value="P450, PUTATIVE (EUROFUNG)-RELATED-RELATED"/>
    <property type="match status" value="1"/>
</dbReference>
<dbReference type="RefSeq" id="XP_043038914.1">
    <property type="nucleotide sequence ID" value="XM_043182429.1"/>
</dbReference>
<dbReference type="InterPro" id="IPR036396">
    <property type="entry name" value="Cyt_P450_sf"/>
</dbReference>
<keyword evidence="6" id="KW-0408">Iron</keyword>
<dbReference type="GO" id="GO:0020037">
    <property type="term" value="F:heme binding"/>
    <property type="evidence" value="ECO:0007669"/>
    <property type="project" value="InterPro"/>
</dbReference>
<feature type="non-terminal residue" evidence="8">
    <location>
        <position position="172"/>
    </location>
</feature>
<dbReference type="Gene3D" id="1.10.630.10">
    <property type="entry name" value="Cytochrome P450"/>
    <property type="match status" value="1"/>
</dbReference>
<organism evidence="8 9">
    <name type="scientific">Guyanagaster necrorhizus</name>
    <dbReference type="NCBI Taxonomy" id="856835"/>
    <lineage>
        <taxon>Eukaryota</taxon>
        <taxon>Fungi</taxon>
        <taxon>Dikarya</taxon>
        <taxon>Basidiomycota</taxon>
        <taxon>Agaricomycotina</taxon>
        <taxon>Agaricomycetes</taxon>
        <taxon>Agaricomycetidae</taxon>
        <taxon>Agaricales</taxon>
        <taxon>Marasmiineae</taxon>
        <taxon>Physalacriaceae</taxon>
        <taxon>Guyanagaster</taxon>
    </lineage>
</organism>
<comment type="similarity">
    <text evidence="2">Belongs to the cytochrome P450 family.</text>
</comment>
<evidence type="ECO:0000256" key="1">
    <source>
        <dbReference type="ARBA" id="ARBA00001971"/>
    </source>
</evidence>
<accession>A0A9P8ARP7</accession>
<keyword evidence="5" id="KW-0560">Oxidoreductase</keyword>
<evidence type="ECO:0000313" key="9">
    <source>
        <dbReference type="Proteomes" id="UP000812287"/>
    </source>
</evidence>
<dbReference type="GO" id="GO:0005506">
    <property type="term" value="F:iron ion binding"/>
    <property type="evidence" value="ECO:0007669"/>
    <property type="project" value="InterPro"/>
</dbReference>
<gene>
    <name evidence="8" type="ORF">BT62DRAFT_836675</name>
</gene>
<evidence type="ECO:0000256" key="3">
    <source>
        <dbReference type="ARBA" id="ARBA00022617"/>
    </source>
</evidence>
<dbReference type="OrthoDB" id="2789670at2759"/>
<dbReference type="GO" id="GO:0004497">
    <property type="term" value="F:monooxygenase activity"/>
    <property type="evidence" value="ECO:0007669"/>
    <property type="project" value="UniProtKB-KW"/>
</dbReference>
<keyword evidence="3" id="KW-0349">Heme</keyword>
<comment type="caution">
    <text evidence="8">The sequence shown here is derived from an EMBL/GenBank/DDBJ whole genome shotgun (WGS) entry which is preliminary data.</text>
</comment>
<keyword evidence="9" id="KW-1185">Reference proteome</keyword>
<dbReference type="EMBL" id="MU250537">
    <property type="protein sequence ID" value="KAG7445414.1"/>
    <property type="molecule type" value="Genomic_DNA"/>
</dbReference>
<evidence type="ECO:0000256" key="6">
    <source>
        <dbReference type="ARBA" id="ARBA00023004"/>
    </source>
</evidence>
<dbReference type="GO" id="GO:0016705">
    <property type="term" value="F:oxidoreductase activity, acting on paired donors, with incorporation or reduction of molecular oxygen"/>
    <property type="evidence" value="ECO:0007669"/>
    <property type="project" value="InterPro"/>
</dbReference>
<comment type="cofactor">
    <cofactor evidence="1">
        <name>heme</name>
        <dbReference type="ChEBI" id="CHEBI:30413"/>
    </cofactor>
</comment>
<keyword evidence="4" id="KW-0479">Metal-binding</keyword>
<dbReference type="SUPFAM" id="SSF48264">
    <property type="entry name" value="Cytochrome P450"/>
    <property type="match status" value="1"/>
</dbReference>
<evidence type="ECO:0000256" key="5">
    <source>
        <dbReference type="ARBA" id="ARBA00023002"/>
    </source>
</evidence>
<dbReference type="InterPro" id="IPR050364">
    <property type="entry name" value="Cytochrome_P450_fung"/>
</dbReference>
<evidence type="ECO:0000256" key="7">
    <source>
        <dbReference type="ARBA" id="ARBA00023033"/>
    </source>
</evidence>
<evidence type="ECO:0000256" key="2">
    <source>
        <dbReference type="ARBA" id="ARBA00010617"/>
    </source>
</evidence>
<feature type="non-terminal residue" evidence="8">
    <location>
        <position position="1"/>
    </location>
</feature>
<dbReference type="AlphaFoldDB" id="A0A9P8ARP7"/>
<dbReference type="Proteomes" id="UP000812287">
    <property type="component" value="Unassembled WGS sequence"/>
</dbReference>
<reference evidence="8" key="1">
    <citation type="submission" date="2020-11" db="EMBL/GenBank/DDBJ databases">
        <title>Adaptations for nitrogen fixation in a non-lichenized fungal sporocarp promotes dispersal by wood-feeding termites.</title>
        <authorList>
            <consortium name="DOE Joint Genome Institute"/>
            <person name="Koch R.A."/>
            <person name="Yoon G."/>
            <person name="Arayal U."/>
            <person name="Lail K."/>
            <person name="Amirebrahimi M."/>
            <person name="Labutti K."/>
            <person name="Lipzen A."/>
            <person name="Riley R."/>
            <person name="Barry K."/>
            <person name="Henrissat B."/>
            <person name="Grigoriev I.V."/>
            <person name="Herr J.R."/>
            <person name="Aime M.C."/>
        </authorList>
    </citation>
    <scope>NUCLEOTIDE SEQUENCE</scope>
    <source>
        <strain evidence="8">MCA 3950</strain>
    </source>
</reference>
<protein>
    <submittedName>
        <fullName evidence="8">Uncharacterized protein</fullName>
    </submittedName>
</protein>
<name>A0A9P8ARP7_9AGAR</name>
<sequence length="172" mass="19523">PLLGNLGDFTSSVPWLATTQWAKKTFLGVCYLHVFEQEIIFLSSEDAASDFLNKRGAIYSVKPKLKMVGEFRSNDFRLPFLNYDSESFARQQRFVKKTLGLRSITDCHPMIRASTNTFLSEIINSLSHHLEHSRKYAGGLVLSVVYGYQACNADDKFLKQAEFCLDIIANEI</sequence>
<evidence type="ECO:0000256" key="4">
    <source>
        <dbReference type="ARBA" id="ARBA00022723"/>
    </source>
</evidence>
<proteinExistence type="inferred from homology"/>
<dbReference type="GeneID" id="66104726"/>
<evidence type="ECO:0000313" key="8">
    <source>
        <dbReference type="EMBL" id="KAG7445414.1"/>
    </source>
</evidence>